<dbReference type="PRINTS" id="PR00038">
    <property type="entry name" value="HTHLUXR"/>
</dbReference>
<proteinExistence type="predicted"/>
<dbReference type="InterPro" id="IPR011006">
    <property type="entry name" value="CheY-like_superfamily"/>
</dbReference>
<evidence type="ECO:0000313" key="6">
    <source>
        <dbReference type="EMBL" id="MQY06223.1"/>
    </source>
</evidence>
<dbReference type="PROSITE" id="PS00622">
    <property type="entry name" value="HTH_LUXR_1"/>
    <property type="match status" value="1"/>
</dbReference>
<dbReference type="PROSITE" id="PS50043">
    <property type="entry name" value="HTH_LUXR_2"/>
    <property type="match status" value="1"/>
</dbReference>
<dbReference type="SUPFAM" id="SSF46894">
    <property type="entry name" value="C-terminal effector domain of the bipartite response regulators"/>
    <property type="match status" value="1"/>
</dbReference>
<reference evidence="6 7" key="1">
    <citation type="submission" date="2019-10" db="EMBL/GenBank/DDBJ databases">
        <title>Actinomadura rubteroloni sp. nov. and Actinomadura macrotermitis sp. nov., isolated from the gut of fungus growing-termite Macrotermes natalensis.</title>
        <authorList>
            <person name="Benndorf R."/>
            <person name="Martin K."/>
            <person name="Kuefner M."/>
            <person name="De Beer W."/>
            <person name="Kaster A.-K."/>
            <person name="Vollmers J."/>
            <person name="Poulsen M."/>
            <person name="Beemelmanns C."/>
        </authorList>
    </citation>
    <scope>NUCLEOTIDE SEQUENCE [LARGE SCALE GENOMIC DNA]</scope>
    <source>
        <strain evidence="6 7">RB68</strain>
    </source>
</reference>
<dbReference type="InterPro" id="IPR001789">
    <property type="entry name" value="Sig_transdc_resp-reg_receiver"/>
</dbReference>
<evidence type="ECO:0000259" key="5">
    <source>
        <dbReference type="PROSITE" id="PS50110"/>
    </source>
</evidence>
<evidence type="ECO:0000259" key="4">
    <source>
        <dbReference type="PROSITE" id="PS50043"/>
    </source>
</evidence>
<dbReference type="Pfam" id="PF00196">
    <property type="entry name" value="GerE"/>
    <property type="match status" value="1"/>
</dbReference>
<comment type="caution">
    <text evidence="6">The sequence shown here is derived from an EMBL/GenBank/DDBJ whole genome shotgun (WGS) entry which is preliminary data.</text>
</comment>
<feature type="modified residue" description="4-aspartylphosphate" evidence="3">
    <location>
        <position position="66"/>
    </location>
</feature>
<dbReference type="PANTHER" id="PTHR43214">
    <property type="entry name" value="TWO-COMPONENT RESPONSE REGULATOR"/>
    <property type="match status" value="1"/>
</dbReference>
<protein>
    <submittedName>
        <fullName evidence="6">Transcriptional regulatory protein LiaR</fullName>
    </submittedName>
</protein>
<dbReference type="SUPFAM" id="SSF52172">
    <property type="entry name" value="CheY-like"/>
    <property type="match status" value="1"/>
</dbReference>
<accession>A0A7K0BYG2</accession>
<dbReference type="OrthoDB" id="9808843at2"/>
<dbReference type="GO" id="GO:0006355">
    <property type="term" value="P:regulation of DNA-templated transcription"/>
    <property type="evidence" value="ECO:0007669"/>
    <property type="project" value="InterPro"/>
</dbReference>
<dbReference type="GO" id="GO:0003677">
    <property type="term" value="F:DNA binding"/>
    <property type="evidence" value="ECO:0007669"/>
    <property type="project" value="UniProtKB-KW"/>
</dbReference>
<dbReference type="GO" id="GO:0000160">
    <property type="term" value="P:phosphorelay signal transduction system"/>
    <property type="evidence" value="ECO:0007669"/>
    <property type="project" value="InterPro"/>
</dbReference>
<sequence>MTANGREATSTDAIRVLITDDHPVFRQGLKGLLQALGGIDVVAEAECGPDAVRLAAELQPDVVVMDLHMPGGNGIEATRTITRTSPRIGVLVLTMFRDDDSVFAAMRAGARGYLLKESGAEEIARAVRAVAAGEAIYGPEIARRVLTYFTDMPDPRQAAFPQLTEREREVLELIAQGRSNAEIAATLFLSQKTVRNHVSNIFMKLHVADRAQAIVLAREAGLGETTKNAGTP</sequence>
<dbReference type="AlphaFoldDB" id="A0A7K0BYG2"/>
<evidence type="ECO:0000256" key="1">
    <source>
        <dbReference type="ARBA" id="ARBA00022553"/>
    </source>
</evidence>
<dbReference type="Proteomes" id="UP000487268">
    <property type="component" value="Unassembled WGS sequence"/>
</dbReference>
<evidence type="ECO:0000313" key="7">
    <source>
        <dbReference type="Proteomes" id="UP000487268"/>
    </source>
</evidence>
<dbReference type="InterPro" id="IPR000792">
    <property type="entry name" value="Tscrpt_reg_LuxR_C"/>
</dbReference>
<dbReference type="Gene3D" id="3.40.50.2300">
    <property type="match status" value="1"/>
</dbReference>
<evidence type="ECO:0000256" key="3">
    <source>
        <dbReference type="PROSITE-ProRule" id="PRU00169"/>
    </source>
</evidence>
<name>A0A7K0BYG2_9ACTN</name>
<dbReference type="EMBL" id="WEGH01000003">
    <property type="protein sequence ID" value="MQY06223.1"/>
    <property type="molecule type" value="Genomic_DNA"/>
</dbReference>
<keyword evidence="1 3" id="KW-0597">Phosphoprotein</keyword>
<feature type="domain" description="Response regulatory" evidence="5">
    <location>
        <begin position="15"/>
        <end position="131"/>
    </location>
</feature>
<dbReference type="PROSITE" id="PS50110">
    <property type="entry name" value="RESPONSE_REGULATORY"/>
    <property type="match status" value="1"/>
</dbReference>
<keyword evidence="2" id="KW-0238">DNA-binding</keyword>
<dbReference type="SMART" id="SM00421">
    <property type="entry name" value="HTH_LUXR"/>
    <property type="match status" value="1"/>
</dbReference>
<feature type="domain" description="HTH luxR-type" evidence="4">
    <location>
        <begin position="156"/>
        <end position="221"/>
    </location>
</feature>
<evidence type="ECO:0000256" key="2">
    <source>
        <dbReference type="ARBA" id="ARBA00023125"/>
    </source>
</evidence>
<keyword evidence="7" id="KW-1185">Reference proteome</keyword>
<dbReference type="CDD" id="cd06170">
    <property type="entry name" value="LuxR_C_like"/>
    <property type="match status" value="1"/>
</dbReference>
<dbReference type="RefSeq" id="WP_153535357.1">
    <property type="nucleotide sequence ID" value="NZ_WEGH01000003.1"/>
</dbReference>
<gene>
    <name evidence="6" type="primary">liaR_10</name>
    <name evidence="6" type="ORF">ACRB68_43090</name>
</gene>
<dbReference type="InterPro" id="IPR016032">
    <property type="entry name" value="Sig_transdc_resp-reg_C-effctor"/>
</dbReference>
<dbReference type="InterPro" id="IPR058245">
    <property type="entry name" value="NreC/VraR/RcsB-like_REC"/>
</dbReference>
<dbReference type="CDD" id="cd17535">
    <property type="entry name" value="REC_NarL-like"/>
    <property type="match status" value="1"/>
</dbReference>
<dbReference type="PANTHER" id="PTHR43214:SF43">
    <property type="entry name" value="TWO-COMPONENT RESPONSE REGULATOR"/>
    <property type="match status" value="1"/>
</dbReference>
<dbReference type="SMART" id="SM00448">
    <property type="entry name" value="REC"/>
    <property type="match status" value="1"/>
</dbReference>
<dbReference type="InterPro" id="IPR039420">
    <property type="entry name" value="WalR-like"/>
</dbReference>
<dbReference type="Pfam" id="PF00072">
    <property type="entry name" value="Response_reg"/>
    <property type="match status" value="1"/>
</dbReference>
<organism evidence="6 7">
    <name type="scientific">Actinomadura macrotermitis</name>
    <dbReference type="NCBI Taxonomy" id="2585200"/>
    <lineage>
        <taxon>Bacteria</taxon>
        <taxon>Bacillati</taxon>
        <taxon>Actinomycetota</taxon>
        <taxon>Actinomycetes</taxon>
        <taxon>Streptosporangiales</taxon>
        <taxon>Thermomonosporaceae</taxon>
        <taxon>Actinomadura</taxon>
    </lineage>
</organism>